<proteinExistence type="predicted"/>
<comment type="caution">
    <text evidence="2">The sequence shown here is derived from an EMBL/GenBank/DDBJ whole genome shotgun (WGS) entry which is preliminary data.</text>
</comment>
<protein>
    <recommendedName>
        <fullName evidence="4">HXXEE domain-containing protein</fullName>
    </recommendedName>
</protein>
<organism evidence="2 3">
    <name type="scientific">Neisseria dentiae</name>
    <dbReference type="NCBI Taxonomy" id="194197"/>
    <lineage>
        <taxon>Bacteria</taxon>
        <taxon>Pseudomonadati</taxon>
        <taxon>Pseudomonadota</taxon>
        <taxon>Betaproteobacteria</taxon>
        <taxon>Neisseriales</taxon>
        <taxon>Neisseriaceae</taxon>
        <taxon>Neisseria</taxon>
    </lineage>
</organism>
<keyword evidence="3" id="KW-1185">Reference proteome</keyword>
<sequence length="221" mass="25212">MKFILAHWVKLSAVIGAAVLVFTLATWPHWHYLQALALLNLAVIFFHFFEEFEFPGGFPTFSNTLFAPKDSTPDIANRYPLNNMSALWVNWGTALVMYLTPVFFPDVIWLGLVPMLFGGVVQLIVHGIVNNKMLNTWYNSGLFVVVFGHLPLMVAYIAYIERHGLAAWWDYVIAVVLMAVWYVGVIRILIPKLWERKDSPYPFSPAPMEKFGKLYGKRSGV</sequence>
<feature type="transmembrane region" description="Helical" evidence="1">
    <location>
        <begin position="32"/>
        <end position="49"/>
    </location>
</feature>
<keyword evidence="1" id="KW-1133">Transmembrane helix</keyword>
<gene>
    <name evidence="2" type="ORF">BWD09_13165</name>
</gene>
<evidence type="ECO:0000313" key="2">
    <source>
        <dbReference type="EMBL" id="OSI13633.1"/>
    </source>
</evidence>
<evidence type="ECO:0008006" key="4">
    <source>
        <dbReference type="Google" id="ProtNLM"/>
    </source>
</evidence>
<reference evidence="3" key="1">
    <citation type="submission" date="2017-01" db="EMBL/GenBank/DDBJ databases">
        <authorList>
            <person name="Wolfgang W.J."/>
            <person name="Cole J."/>
            <person name="Wroblewski D."/>
            <person name="Mcginnis J."/>
            <person name="Musser K.A."/>
        </authorList>
    </citation>
    <scope>NUCLEOTIDE SEQUENCE [LARGE SCALE GENOMIC DNA]</scope>
    <source>
        <strain evidence="3">DSM 19151</strain>
    </source>
</reference>
<name>A0A1X3D147_9NEIS</name>
<dbReference type="Proteomes" id="UP000193118">
    <property type="component" value="Unassembled WGS sequence"/>
</dbReference>
<keyword evidence="1" id="KW-0472">Membrane</keyword>
<evidence type="ECO:0000256" key="1">
    <source>
        <dbReference type="SAM" id="Phobius"/>
    </source>
</evidence>
<feature type="transmembrane region" description="Helical" evidence="1">
    <location>
        <begin position="6"/>
        <end position="25"/>
    </location>
</feature>
<keyword evidence="1" id="KW-0812">Transmembrane</keyword>
<dbReference type="EMBL" id="MTBO01000076">
    <property type="protein sequence ID" value="OSI13633.1"/>
    <property type="molecule type" value="Genomic_DNA"/>
</dbReference>
<dbReference type="STRING" id="194197.BWD09_13165"/>
<dbReference type="AlphaFoldDB" id="A0A1X3D147"/>
<accession>A0A1X3D147</accession>
<evidence type="ECO:0000313" key="3">
    <source>
        <dbReference type="Proteomes" id="UP000193118"/>
    </source>
</evidence>
<feature type="transmembrane region" description="Helical" evidence="1">
    <location>
        <begin position="141"/>
        <end position="159"/>
    </location>
</feature>
<feature type="transmembrane region" description="Helical" evidence="1">
    <location>
        <begin position="171"/>
        <end position="190"/>
    </location>
</feature>
<feature type="transmembrane region" description="Helical" evidence="1">
    <location>
        <begin position="107"/>
        <end position="129"/>
    </location>
</feature>